<evidence type="ECO:0000256" key="2">
    <source>
        <dbReference type="ARBA" id="ARBA00022741"/>
    </source>
</evidence>
<dbReference type="InterPro" id="IPR014001">
    <property type="entry name" value="Helicase_ATP-bd"/>
</dbReference>
<comment type="catalytic activity">
    <reaction evidence="6">
        <text>ATP + H2O = ADP + phosphate + H(+)</text>
        <dbReference type="Rhea" id="RHEA:13065"/>
        <dbReference type="ChEBI" id="CHEBI:15377"/>
        <dbReference type="ChEBI" id="CHEBI:15378"/>
        <dbReference type="ChEBI" id="CHEBI:30616"/>
        <dbReference type="ChEBI" id="CHEBI:43474"/>
        <dbReference type="ChEBI" id="CHEBI:456216"/>
        <dbReference type="EC" id="3.6.4.13"/>
    </reaction>
</comment>
<evidence type="ECO:0000256" key="4">
    <source>
        <dbReference type="ARBA" id="ARBA00022806"/>
    </source>
</evidence>
<name>A0A813U2P5_9BILA</name>
<feature type="domain" description="Helicase ATP-binding" evidence="9">
    <location>
        <begin position="108"/>
        <end position="283"/>
    </location>
</feature>
<dbReference type="Gene3D" id="3.40.50.300">
    <property type="entry name" value="P-loop containing nucleotide triphosphate hydrolases"/>
    <property type="match status" value="2"/>
</dbReference>
<dbReference type="SMART" id="SM00490">
    <property type="entry name" value="HELICc"/>
    <property type="match status" value="1"/>
</dbReference>
<dbReference type="InterPro" id="IPR014014">
    <property type="entry name" value="RNA_helicase_DEAD_Q_motif"/>
</dbReference>
<dbReference type="InterPro" id="IPR011545">
    <property type="entry name" value="DEAD/DEAH_box_helicase_dom"/>
</dbReference>
<keyword evidence="2 8" id="KW-0547">Nucleotide-binding</keyword>
<dbReference type="GO" id="GO:0003676">
    <property type="term" value="F:nucleic acid binding"/>
    <property type="evidence" value="ECO:0007669"/>
    <property type="project" value="InterPro"/>
</dbReference>
<dbReference type="SMART" id="SM00487">
    <property type="entry name" value="DEXDc"/>
    <property type="match status" value="1"/>
</dbReference>
<keyword evidence="4 8" id="KW-0347">Helicase</keyword>
<keyword evidence="13" id="KW-1185">Reference proteome</keyword>
<dbReference type="FunFam" id="3.40.50.300:FF:000008">
    <property type="entry name" value="ATP-dependent RNA helicase RhlB"/>
    <property type="match status" value="1"/>
</dbReference>
<dbReference type="Proteomes" id="UP000663879">
    <property type="component" value="Unassembled WGS sequence"/>
</dbReference>
<dbReference type="SUPFAM" id="SSF52540">
    <property type="entry name" value="P-loop containing nucleoside triphosphate hydrolases"/>
    <property type="match status" value="2"/>
</dbReference>
<evidence type="ECO:0000256" key="1">
    <source>
        <dbReference type="ARBA" id="ARBA00012552"/>
    </source>
</evidence>
<comment type="similarity">
    <text evidence="8">Belongs to the DEAD box helicase family.</text>
</comment>
<evidence type="ECO:0000256" key="7">
    <source>
        <dbReference type="PROSITE-ProRule" id="PRU00552"/>
    </source>
</evidence>
<evidence type="ECO:0000256" key="8">
    <source>
        <dbReference type="RuleBase" id="RU000492"/>
    </source>
</evidence>
<evidence type="ECO:0000313" key="12">
    <source>
        <dbReference type="EMBL" id="CAF0817626.1"/>
    </source>
</evidence>
<accession>A0A813U2P5</accession>
<dbReference type="Pfam" id="PF00271">
    <property type="entry name" value="Helicase_C"/>
    <property type="match status" value="1"/>
</dbReference>
<evidence type="ECO:0000313" key="13">
    <source>
        <dbReference type="Proteomes" id="UP000663879"/>
    </source>
</evidence>
<reference evidence="12" key="1">
    <citation type="submission" date="2021-02" db="EMBL/GenBank/DDBJ databases">
        <authorList>
            <person name="Nowell W R."/>
        </authorList>
    </citation>
    <scope>NUCLEOTIDE SEQUENCE</scope>
    <source>
        <strain evidence="12">Ploen Becks lab</strain>
    </source>
</reference>
<feature type="domain" description="Helicase C-terminal" evidence="10">
    <location>
        <begin position="308"/>
        <end position="456"/>
    </location>
</feature>
<evidence type="ECO:0000256" key="6">
    <source>
        <dbReference type="ARBA" id="ARBA00047984"/>
    </source>
</evidence>
<dbReference type="PANTHER" id="PTHR47958">
    <property type="entry name" value="ATP-DEPENDENT RNA HELICASE DBP3"/>
    <property type="match status" value="1"/>
</dbReference>
<dbReference type="PROSITE" id="PS51194">
    <property type="entry name" value="HELICASE_CTER"/>
    <property type="match status" value="1"/>
</dbReference>
<sequence>MDNNININDSLEALVNNERRRSSSFNQEDKMNPNTEPVEFEKNFYTPIHTLSAKEADSLRESAQIKLTGKDIPLPIVDFFNINFPEKILRHFERKGYTKPTAFQAQVWPIVFSGRDMVGIASTGSGKTISYVLPALTHAKAQQPLRKDDGPIVLIIAPSRELVSQIDQVVQEYCSIYDLRSCAVYGGASIVTQMKALKRGVEILVATPGRLTDLHEEGFCLLKRVTFLVIDEADRLLDMGFEPQLKMIIQKTHSERQSLILSSNCPREIKTLANNYMKEYIQVAIGNEYSICNIKISQKVEVMDCQDKKNRLLFLLQDKKSDRVIIFCNMKRTCDTIENFLGENGFHAASIHGDKTQAARDAAIHNFKTCTKFILIATDVASRGLDVENVKLVINYDFPKAIEDYVYRIGRTTRGKVDERHTFTMFTKDDIRNGRDLIQLLKESNQDVPQALENLVKSSCGSFSEN</sequence>
<dbReference type="AlphaFoldDB" id="A0A813U2P5"/>
<dbReference type="PROSITE" id="PS51195">
    <property type="entry name" value="Q_MOTIF"/>
    <property type="match status" value="1"/>
</dbReference>
<evidence type="ECO:0000259" key="10">
    <source>
        <dbReference type="PROSITE" id="PS51194"/>
    </source>
</evidence>
<dbReference type="InterPro" id="IPR027417">
    <property type="entry name" value="P-loop_NTPase"/>
</dbReference>
<dbReference type="GO" id="GO:0005524">
    <property type="term" value="F:ATP binding"/>
    <property type="evidence" value="ECO:0007669"/>
    <property type="project" value="UniProtKB-KW"/>
</dbReference>
<feature type="domain" description="DEAD-box RNA helicase Q" evidence="11">
    <location>
        <begin position="77"/>
        <end position="105"/>
    </location>
</feature>
<dbReference type="PROSITE" id="PS00039">
    <property type="entry name" value="DEAD_ATP_HELICASE"/>
    <property type="match status" value="1"/>
</dbReference>
<keyword evidence="5 8" id="KW-0067">ATP-binding</keyword>
<organism evidence="12 13">
    <name type="scientific">Brachionus calyciflorus</name>
    <dbReference type="NCBI Taxonomy" id="104777"/>
    <lineage>
        <taxon>Eukaryota</taxon>
        <taxon>Metazoa</taxon>
        <taxon>Spiralia</taxon>
        <taxon>Gnathifera</taxon>
        <taxon>Rotifera</taxon>
        <taxon>Eurotatoria</taxon>
        <taxon>Monogononta</taxon>
        <taxon>Pseudotrocha</taxon>
        <taxon>Ploima</taxon>
        <taxon>Brachionidae</taxon>
        <taxon>Brachionus</taxon>
    </lineage>
</organism>
<dbReference type="CDD" id="cd18787">
    <property type="entry name" value="SF2_C_DEAD"/>
    <property type="match status" value="1"/>
</dbReference>
<dbReference type="InterPro" id="IPR001650">
    <property type="entry name" value="Helicase_C-like"/>
</dbReference>
<dbReference type="GO" id="GO:0016787">
    <property type="term" value="F:hydrolase activity"/>
    <property type="evidence" value="ECO:0007669"/>
    <property type="project" value="UniProtKB-KW"/>
</dbReference>
<proteinExistence type="inferred from homology"/>
<evidence type="ECO:0000256" key="3">
    <source>
        <dbReference type="ARBA" id="ARBA00022801"/>
    </source>
</evidence>
<protein>
    <recommendedName>
        <fullName evidence="1">RNA helicase</fullName>
        <ecNumber evidence="1">3.6.4.13</ecNumber>
    </recommendedName>
</protein>
<dbReference type="InterPro" id="IPR000629">
    <property type="entry name" value="RNA-helicase_DEAD-box_CS"/>
</dbReference>
<dbReference type="PROSITE" id="PS51192">
    <property type="entry name" value="HELICASE_ATP_BIND_1"/>
    <property type="match status" value="1"/>
</dbReference>
<dbReference type="FunFam" id="3.40.50.300:FF:000079">
    <property type="entry name" value="probable ATP-dependent RNA helicase DDX17"/>
    <property type="match status" value="1"/>
</dbReference>
<dbReference type="EMBL" id="CAJNOC010000923">
    <property type="protein sequence ID" value="CAF0817626.1"/>
    <property type="molecule type" value="Genomic_DNA"/>
</dbReference>
<feature type="short sequence motif" description="Q motif" evidence="7">
    <location>
        <begin position="77"/>
        <end position="105"/>
    </location>
</feature>
<dbReference type="Pfam" id="PF00270">
    <property type="entry name" value="DEAD"/>
    <property type="match status" value="1"/>
</dbReference>
<evidence type="ECO:0000256" key="5">
    <source>
        <dbReference type="ARBA" id="ARBA00022840"/>
    </source>
</evidence>
<comment type="caution">
    <text evidence="12">The sequence shown here is derived from an EMBL/GenBank/DDBJ whole genome shotgun (WGS) entry which is preliminary data.</text>
</comment>
<keyword evidence="3 8" id="KW-0378">Hydrolase</keyword>
<evidence type="ECO:0000259" key="11">
    <source>
        <dbReference type="PROSITE" id="PS51195"/>
    </source>
</evidence>
<dbReference type="EC" id="3.6.4.13" evidence="1"/>
<gene>
    <name evidence="12" type="ORF">OXX778_LOCUS7293</name>
</gene>
<dbReference type="OrthoDB" id="196131at2759"/>
<dbReference type="GO" id="GO:0003724">
    <property type="term" value="F:RNA helicase activity"/>
    <property type="evidence" value="ECO:0007669"/>
    <property type="project" value="UniProtKB-EC"/>
</dbReference>
<evidence type="ECO:0000259" key="9">
    <source>
        <dbReference type="PROSITE" id="PS51192"/>
    </source>
</evidence>